<dbReference type="EMBL" id="UINC01007700">
    <property type="protein sequence ID" value="SVA34664.1"/>
    <property type="molecule type" value="Genomic_DNA"/>
</dbReference>
<evidence type="ECO:0000256" key="5">
    <source>
        <dbReference type="ARBA" id="ARBA00022500"/>
    </source>
</evidence>
<dbReference type="InterPro" id="IPR000540">
    <property type="entry name" value="Flag_MotA_CS"/>
</dbReference>
<evidence type="ECO:0000256" key="4">
    <source>
        <dbReference type="ARBA" id="ARBA00022475"/>
    </source>
</evidence>
<evidence type="ECO:0000256" key="3">
    <source>
        <dbReference type="ARBA" id="ARBA00022448"/>
    </source>
</evidence>
<dbReference type="GO" id="GO:0006935">
    <property type="term" value="P:chemotaxis"/>
    <property type="evidence" value="ECO:0007669"/>
    <property type="project" value="UniProtKB-KW"/>
</dbReference>
<dbReference type="GO" id="GO:0071978">
    <property type="term" value="P:bacterial-type flagellum-dependent swarming motility"/>
    <property type="evidence" value="ECO:0007669"/>
    <property type="project" value="InterPro"/>
</dbReference>
<reference evidence="15" key="1">
    <citation type="submission" date="2018-05" db="EMBL/GenBank/DDBJ databases">
        <authorList>
            <person name="Lanie J.A."/>
            <person name="Ng W.-L."/>
            <person name="Kazmierczak K.M."/>
            <person name="Andrzejewski T.M."/>
            <person name="Davidsen T.M."/>
            <person name="Wayne K.J."/>
            <person name="Tettelin H."/>
            <person name="Glass J.I."/>
            <person name="Rusch D."/>
            <person name="Podicherti R."/>
            <person name="Tsui H.-C.T."/>
            <person name="Winkler M.E."/>
        </authorList>
    </citation>
    <scope>NUCLEOTIDE SEQUENCE</scope>
</reference>
<evidence type="ECO:0000256" key="11">
    <source>
        <dbReference type="ARBA" id="ARBA00023136"/>
    </source>
</evidence>
<gene>
    <name evidence="15" type="ORF">METZ01_LOCUS87518</name>
</gene>
<keyword evidence="11 12" id="KW-0472">Membrane</keyword>
<evidence type="ECO:0000259" key="14">
    <source>
        <dbReference type="Pfam" id="PF20560"/>
    </source>
</evidence>
<keyword evidence="5" id="KW-0145">Chemotaxis</keyword>
<evidence type="ECO:0000256" key="9">
    <source>
        <dbReference type="ARBA" id="ARBA00022989"/>
    </source>
</evidence>
<dbReference type="PANTHER" id="PTHR30433:SF4">
    <property type="entry name" value="MOTILITY PROTEIN A"/>
    <property type="match status" value="1"/>
</dbReference>
<dbReference type="Pfam" id="PF20560">
    <property type="entry name" value="MotA_N"/>
    <property type="match status" value="1"/>
</dbReference>
<feature type="transmembrane region" description="Helical" evidence="12">
    <location>
        <begin position="127"/>
        <end position="148"/>
    </location>
</feature>
<keyword evidence="6 12" id="KW-0812">Transmembrane</keyword>
<evidence type="ECO:0000256" key="10">
    <source>
        <dbReference type="ARBA" id="ARBA00023065"/>
    </source>
</evidence>
<dbReference type="InterPro" id="IPR002898">
    <property type="entry name" value="MotA_ExbB_proton_chnl"/>
</dbReference>
<dbReference type="InterPro" id="IPR046786">
    <property type="entry name" value="MotA_N"/>
</dbReference>
<dbReference type="AlphaFoldDB" id="A0A381V381"/>
<evidence type="ECO:0000256" key="1">
    <source>
        <dbReference type="ARBA" id="ARBA00004651"/>
    </source>
</evidence>
<evidence type="ECO:0000256" key="2">
    <source>
        <dbReference type="ARBA" id="ARBA00008038"/>
    </source>
</evidence>
<dbReference type="PROSITE" id="PS01307">
    <property type="entry name" value="MOTA"/>
    <property type="match status" value="1"/>
</dbReference>
<dbReference type="InterPro" id="IPR047055">
    <property type="entry name" value="MotA-like"/>
</dbReference>
<dbReference type="PANTHER" id="PTHR30433">
    <property type="entry name" value="CHEMOTAXIS PROTEIN MOTA"/>
    <property type="match status" value="1"/>
</dbReference>
<evidence type="ECO:0000256" key="12">
    <source>
        <dbReference type="SAM" id="Phobius"/>
    </source>
</evidence>
<name>A0A381V381_9ZZZZ</name>
<evidence type="ECO:0000256" key="6">
    <source>
        <dbReference type="ARBA" id="ARBA00022692"/>
    </source>
</evidence>
<dbReference type="GO" id="GO:0005886">
    <property type="term" value="C:plasma membrane"/>
    <property type="evidence" value="ECO:0007669"/>
    <property type="project" value="UniProtKB-SubCell"/>
</dbReference>
<keyword evidence="9 12" id="KW-1133">Transmembrane helix</keyword>
<feature type="domain" description="MotA/TolQ/ExbB proton channel" evidence="13">
    <location>
        <begin position="87"/>
        <end position="182"/>
    </location>
</feature>
<keyword evidence="7" id="KW-0283">Flagellar rotation</keyword>
<accession>A0A381V381</accession>
<keyword evidence="10" id="KW-0406">Ion transport</keyword>
<evidence type="ECO:0000259" key="13">
    <source>
        <dbReference type="Pfam" id="PF01618"/>
    </source>
</evidence>
<sequence>MGMLFGCAIVMAPAAVLQQIIAGVLNTLKGSPYSKEDYEDLFKMQYELFQLGRRNGMIALEEHVMNPEGSSLFKKYDKFHGNTRAVDFFCDGLRPLVDGRLKPEQIGPLMEAGVKHIEHEKHAPVHVMHLVADSMPAFGIVAAVMGIINTMQYLNDTEKVGSMIAAALSGTFLGIFISYGVVAPLAVNVHFYNEGETTYLKVIKASVVAFALGLPPLVACEIGRREIEHRFQPTAGDLETMLKTAK</sequence>
<evidence type="ECO:0000256" key="7">
    <source>
        <dbReference type="ARBA" id="ARBA00022779"/>
    </source>
</evidence>
<keyword evidence="8" id="KW-0375">Hydrogen ion transport</keyword>
<dbReference type="Pfam" id="PF01618">
    <property type="entry name" value="MotA_ExbB"/>
    <property type="match status" value="1"/>
</dbReference>
<feature type="transmembrane region" description="Helical" evidence="12">
    <location>
        <begin position="160"/>
        <end position="182"/>
    </location>
</feature>
<comment type="subcellular location">
    <subcellularLocation>
        <location evidence="1">Cell membrane</location>
        <topology evidence="1">Multi-pass membrane protein</topology>
    </subcellularLocation>
</comment>
<keyword evidence="3" id="KW-0813">Transport</keyword>
<protein>
    <submittedName>
        <fullName evidence="15">Uncharacterized protein</fullName>
    </submittedName>
</protein>
<evidence type="ECO:0000256" key="8">
    <source>
        <dbReference type="ARBA" id="ARBA00022781"/>
    </source>
</evidence>
<keyword evidence="4" id="KW-1003">Cell membrane</keyword>
<feature type="domain" description="Motility protein A N-terminal" evidence="14">
    <location>
        <begin position="2"/>
        <end position="56"/>
    </location>
</feature>
<comment type="similarity">
    <text evidence="2">Belongs to the MotA family.</text>
</comment>
<proteinExistence type="inferred from homology"/>
<organism evidence="15">
    <name type="scientific">marine metagenome</name>
    <dbReference type="NCBI Taxonomy" id="408172"/>
    <lineage>
        <taxon>unclassified sequences</taxon>
        <taxon>metagenomes</taxon>
        <taxon>ecological metagenomes</taxon>
    </lineage>
</organism>
<feature type="transmembrane region" description="Helical" evidence="12">
    <location>
        <begin position="202"/>
        <end position="220"/>
    </location>
</feature>
<evidence type="ECO:0000313" key="15">
    <source>
        <dbReference type="EMBL" id="SVA34664.1"/>
    </source>
</evidence>
<dbReference type="GO" id="GO:1902600">
    <property type="term" value="P:proton transmembrane transport"/>
    <property type="evidence" value="ECO:0007669"/>
    <property type="project" value="UniProtKB-KW"/>
</dbReference>